<keyword evidence="2" id="KW-1185">Reference proteome</keyword>
<reference evidence="1 2" key="1">
    <citation type="submission" date="2020-02" db="EMBL/GenBank/DDBJ databases">
        <authorList>
            <person name="Ferguson B K."/>
        </authorList>
    </citation>
    <scope>NUCLEOTIDE SEQUENCE [LARGE SCALE GENOMIC DNA]</scope>
</reference>
<organism evidence="1 2">
    <name type="scientific">Nesidiocoris tenuis</name>
    <dbReference type="NCBI Taxonomy" id="355587"/>
    <lineage>
        <taxon>Eukaryota</taxon>
        <taxon>Metazoa</taxon>
        <taxon>Ecdysozoa</taxon>
        <taxon>Arthropoda</taxon>
        <taxon>Hexapoda</taxon>
        <taxon>Insecta</taxon>
        <taxon>Pterygota</taxon>
        <taxon>Neoptera</taxon>
        <taxon>Paraneoptera</taxon>
        <taxon>Hemiptera</taxon>
        <taxon>Heteroptera</taxon>
        <taxon>Panheteroptera</taxon>
        <taxon>Cimicomorpha</taxon>
        <taxon>Miridae</taxon>
        <taxon>Dicyphina</taxon>
        <taxon>Nesidiocoris</taxon>
    </lineage>
</organism>
<dbReference type="AlphaFoldDB" id="A0A6H5HH18"/>
<proteinExistence type="predicted"/>
<protein>
    <submittedName>
        <fullName evidence="1">Uncharacterized protein</fullName>
    </submittedName>
</protein>
<name>A0A6H5HH18_9HEMI</name>
<dbReference type="EMBL" id="CADCXU010029779">
    <property type="protein sequence ID" value="CAB0015947.1"/>
    <property type="molecule type" value="Genomic_DNA"/>
</dbReference>
<gene>
    <name evidence="1" type="ORF">NTEN_LOCUS20287</name>
</gene>
<accession>A0A6H5HH18</accession>
<dbReference type="Proteomes" id="UP000479000">
    <property type="component" value="Unassembled WGS sequence"/>
</dbReference>
<evidence type="ECO:0000313" key="2">
    <source>
        <dbReference type="Proteomes" id="UP000479000"/>
    </source>
</evidence>
<sequence>MNEQWQHIAESFEAVENFQVHPSVPSAFPQLLERVYLLESFVITRILDKVGKFIIE</sequence>
<evidence type="ECO:0000313" key="1">
    <source>
        <dbReference type="EMBL" id="CAB0015947.1"/>
    </source>
</evidence>